<dbReference type="EMBL" id="JANIBC010000001">
    <property type="protein sequence ID" value="MCQ8184034.1"/>
    <property type="molecule type" value="Genomic_DNA"/>
</dbReference>
<evidence type="ECO:0000313" key="3">
    <source>
        <dbReference type="Proteomes" id="UP001142610"/>
    </source>
</evidence>
<dbReference type="InterPro" id="IPR019223">
    <property type="entry name" value="DUF2147"/>
</dbReference>
<protein>
    <submittedName>
        <fullName evidence="2">DUF2147 domain-containing protein</fullName>
    </submittedName>
</protein>
<comment type="caution">
    <text evidence="2">The sequence shown here is derived from an EMBL/GenBank/DDBJ whole genome shotgun (WGS) entry which is preliminary data.</text>
</comment>
<feature type="domain" description="DUF2147" evidence="1">
    <location>
        <begin position="20"/>
        <end position="129"/>
    </location>
</feature>
<proteinExistence type="predicted"/>
<dbReference type="Proteomes" id="UP001142610">
    <property type="component" value="Unassembled WGS sequence"/>
</dbReference>
<name>A0A9X2RGL7_9PROT</name>
<dbReference type="PANTHER" id="PTHR36919:SF2">
    <property type="entry name" value="BLL6627 PROTEIN"/>
    <property type="match status" value="1"/>
</dbReference>
<gene>
    <name evidence="2" type="ORF">NOG11_01410</name>
</gene>
<reference evidence="2" key="1">
    <citation type="submission" date="2022-07" db="EMBL/GenBank/DDBJ databases">
        <title>Parvularcula maris sp. nov., an algicidal bacterium isolated from seawater.</title>
        <authorList>
            <person name="Li F."/>
        </authorList>
    </citation>
    <scope>NUCLEOTIDE SEQUENCE</scope>
    <source>
        <strain evidence="2">BGMRC 0090</strain>
    </source>
</reference>
<accession>A0A9X2RGL7</accession>
<dbReference type="RefSeq" id="WP_256617840.1">
    <property type="nucleotide sequence ID" value="NZ_JANIBC010000001.1"/>
</dbReference>
<dbReference type="PANTHER" id="PTHR36919">
    <property type="entry name" value="BLR1215 PROTEIN"/>
    <property type="match status" value="1"/>
</dbReference>
<sequence>MLLPLLLALTASPDPMSVEGVWWTEGRNSQVTIEREGESVTGRITWYVGIEEEQVFDEQNPDEAMRGRELLDMPIIEGFEAGRNQWKRGVIYDPTEGKSYRSAIFRMDEDTLGVKGCVAVVCLTQKWERVAPGEVVTMERAPMLRSETASD</sequence>
<evidence type="ECO:0000313" key="2">
    <source>
        <dbReference type="EMBL" id="MCQ8184034.1"/>
    </source>
</evidence>
<organism evidence="2 3">
    <name type="scientific">Parvularcula maris</name>
    <dbReference type="NCBI Taxonomy" id="2965077"/>
    <lineage>
        <taxon>Bacteria</taxon>
        <taxon>Pseudomonadati</taxon>
        <taxon>Pseudomonadota</taxon>
        <taxon>Alphaproteobacteria</taxon>
        <taxon>Parvularculales</taxon>
        <taxon>Parvularculaceae</taxon>
        <taxon>Parvularcula</taxon>
    </lineage>
</organism>
<dbReference type="AlphaFoldDB" id="A0A9X2RGL7"/>
<dbReference type="Gene3D" id="2.40.128.520">
    <property type="match status" value="1"/>
</dbReference>
<keyword evidence="3" id="KW-1185">Reference proteome</keyword>
<evidence type="ECO:0000259" key="1">
    <source>
        <dbReference type="Pfam" id="PF09917"/>
    </source>
</evidence>
<dbReference type="Pfam" id="PF09917">
    <property type="entry name" value="DUF2147"/>
    <property type="match status" value="1"/>
</dbReference>